<dbReference type="InterPro" id="IPR012338">
    <property type="entry name" value="Beta-lactam/transpept-like"/>
</dbReference>
<dbReference type="PANTHER" id="PTHR43283:SF3">
    <property type="entry name" value="BETA-LACTAMASE FAMILY PROTEIN (AFU_ORTHOLOGUE AFUA_5G07500)"/>
    <property type="match status" value="1"/>
</dbReference>
<dbReference type="InterPro" id="IPR001466">
    <property type="entry name" value="Beta-lactam-related"/>
</dbReference>
<reference evidence="3 4" key="1">
    <citation type="submission" date="2020-03" db="EMBL/GenBank/DDBJ databases">
        <title>Genomic Encyclopedia of Type Strains, Phase IV (KMG-IV): sequencing the most valuable type-strain genomes for metagenomic binning, comparative biology and taxonomic classification.</title>
        <authorList>
            <person name="Goeker M."/>
        </authorList>
    </citation>
    <scope>NUCLEOTIDE SEQUENCE [LARGE SCALE GENOMIC DNA]</scope>
    <source>
        <strain evidence="3 4">DSM 4733</strain>
    </source>
</reference>
<protein>
    <submittedName>
        <fullName evidence="3">CubicO group peptidase (Beta-lactamase class C family)</fullName>
    </submittedName>
</protein>
<dbReference type="PANTHER" id="PTHR43283">
    <property type="entry name" value="BETA-LACTAMASE-RELATED"/>
    <property type="match status" value="1"/>
</dbReference>
<dbReference type="Pfam" id="PF00144">
    <property type="entry name" value="Beta-lactamase"/>
    <property type="match status" value="1"/>
</dbReference>
<proteinExistence type="predicted"/>
<gene>
    <name evidence="3" type="ORF">FHR20_003765</name>
</gene>
<evidence type="ECO:0000259" key="2">
    <source>
        <dbReference type="Pfam" id="PF00144"/>
    </source>
</evidence>
<sequence length="382" mass="41087">MLRMLLSGLLLLTAGCTATTSLAQHRDAAAAYLRATGAPGVVIGWSEGDGHPRVAAAGTASLATGAPVDRRTIFHMASVTKPLVAAAILQLAERGRLDLDASPTRYLPYFRLADPRFARVTIRQMLNHTSGLPDVEDYEWEHPQTSDAALERWVRGLAGLKLVNDPGAAVQYSNLAYDVLGDVVAKASGMPFERYVRRHVLAPLGMRHSTLLLSEVDRRHLAAPHMPEGGQVRVSAVFPYNRVHAGSSTLYADAPDMLRWARHWAAAPGRGGPRLLSDAGIAAMLRPSAAIDRPDRAQWRPAIGLGWFLLTVEGRAIAFHMGQDVGFTTGMMVEPGTGRAVVAMSNIATEEAGERMFDLCLTTMAAMQAPPPATRSGPYSGR</sequence>
<evidence type="ECO:0000313" key="3">
    <source>
        <dbReference type="EMBL" id="NIJ66789.1"/>
    </source>
</evidence>
<feature type="signal peptide" evidence="1">
    <location>
        <begin position="1"/>
        <end position="23"/>
    </location>
</feature>
<comment type="caution">
    <text evidence="3">The sequence shown here is derived from an EMBL/GenBank/DDBJ whole genome shotgun (WGS) entry which is preliminary data.</text>
</comment>
<organism evidence="3 4">
    <name type="scientific">Sphingomonas leidyi</name>
    <dbReference type="NCBI Taxonomy" id="68569"/>
    <lineage>
        <taxon>Bacteria</taxon>
        <taxon>Pseudomonadati</taxon>
        <taxon>Pseudomonadota</taxon>
        <taxon>Alphaproteobacteria</taxon>
        <taxon>Sphingomonadales</taxon>
        <taxon>Sphingomonadaceae</taxon>
        <taxon>Sphingomonas</taxon>
    </lineage>
</organism>
<feature type="chain" id="PRO_5031115764" evidence="1">
    <location>
        <begin position="24"/>
        <end position="382"/>
    </location>
</feature>
<keyword evidence="4" id="KW-1185">Reference proteome</keyword>
<keyword evidence="1" id="KW-0732">Signal</keyword>
<dbReference type="Proteomes" id="UP000564677">
    <property type="component" value="Unassembled WGS sequence"/>
</dbReference>
<evidence type="ECO:0000256" key="1">
    <source>
        <dbReference type="SAM" id="SignalP"/>
    </source>
</evidence>
<dbReference type="Gene3D" id="3.40.710.10">
    <property type="entry name" value="DD-peptidase/beta-lactamase superfamily"/>
    <property type="match status" value="1"/>
</dbReference>
<evidence type="ECO:0000313" key="4">
    <source>
        <dbReference type="Proteomes" id="UP000564677"/>
    </source>
</evidence>
<accession>A0A7X5V2P0</accession>
<dbReference type="PROSITE" id="PS00146">
    <property type="entry name" value="BETA_LACTAMASE_A"/>
    <property type="match status" value="1"/>
</dbReference>
<dbReference type="EMBL" id="JAASQV010000004">
    <property type="protein sequence ID" value="NIJ66789.1"/>
    <property type="molecule type" value="Genomic_DNA"/>
</dbReference>
<dbReference type="SUPFAM" id="SSF56601">
    <property type="entry name" value="beta-lactamase/transpeptidase-like"/>
    <property type="match status" value="1"/>
</dbReference>
<name>A0A7X5V2P0_9SPHN</name>
<dbReference type="AlphaFoldDB" id="A0A7X5V2P0"/>
<dbReference type="RefSeq" id="WP_167301096.1">
    <property type="nucleotide sequence ID" value="NZ_JAASQV010000004.1"/>
</dbReference>
<feature type="domain" description="Beta-lactamase-related" evidence="2">
    <location>
        <begin position="30"/>
        <end position="351"/>
    </location>
</feature>
<dbReference type="PROSITE" id="PS51257">
    <property type="entry name" value="PROKAR_LIPOPROTEIN"/>
    <property type="match status" value="1"/>
</dbReference>
<dbReference type="InterPro" id="IPR050789">
    <property type="entry name" value="Diverse_Enzym_Activities"/>
</dbReference>
<dbReference type="InterPro" id="IPR023650">
    <property type="entry name" value="Beta-lactam_class-A_AS"/>
</dbReference>